<feature type="signal peptide" evidence="1">
    <location>
        <begin position="1"/>
        <end position="18"/>
    </location>
</feature>
<dbReference type="EMBL" id="CP029206">
    <property type="protein sequence ID" value="AWI51124.1"/>
    <property type="molecule type" value="Genomic_DNA"/>
</dbReference>
<gene>
    <name evidence="2" type="ORF">DDU33_06355</name>
</gene>
<accession>A0A2U8FLA3</accession>
<evidence type="ECO:0008006" key="4">
    <source>
        <dbReference type="Google" id="ProtNLM"/>
    </source>
</evidence>
<sequence length="160" mass="18792">MNKFKLIFAILTSLGLFSCTPPQTTKVSKPTPAVKTGYLKDDISQAELHNPTNYKRYYYTCRNFETGSRSYLSSYFPLSRESRMKDNFGFYFQLDNGKVEPFDHIENRTLNAKGTRFEVVYRSYHPIQGTYVDLIARQRSSTYYKNQNGIRVRWLECKES</sequence>
<reference evidence="3" key="1">
    <citation type="submission" date="2018-05" db="EMBL/GenBank/DDBJ databases">
        <title>Complete genome sequence of Actinobacillus porcitonsillarum reference strain 9953L55 (CCUG 46996).</title>
        <authorList>
            <person name="Dona V."/>
            <person name="Perreten V."/>
        </authorList>
    </citation>
    <scope>NUCLEOTIDE SEQUENCE [LARGE SCALE GENOMIC DNA]</scope>
    <source>
        <strain evidence="3">9953L55</strain>
    </source>
</reference>
<dbReference type="KEGG" id="apor:DDU33_06355"/>
<keyword evidence="3" id="KW-1185">Reference proteome</keyword>
<evidence type="ECO:0000256" key="1">
    <source>
        <dbReference type="SAM" id="SignalP"/>
    </source>
</evidence>
<protein>
    <recommendedName>
        <fullName evidence="4">Lipoprotein</fullName>
    </recommendedName>
</protein>
<dbReference type="RefSeq" id="WP_108923838.1">
    <property type="nucleotide sequence ID" value="NZ_CP029206.1"/>
</dbReference>
<feature type="chain" id="PRO_5016177239" description="Lipoprotein" evidence="1">
    <location>
        <begin position="19"/>
        <end position="160"/>
    </location>
</feature>
<dbReference type="Proteomes" id="UP000244920">
    <property type="component" value="Chromosome"/>
</dbReference>
<evidence type="ECO:0000313" key="3">
    <source>
        <dbReference type="Proteomes" id="UP000244920"/>
    </source>
</evidence>
<evidence type="ECO:0000313" key="2">
    <source>
        <dbReference type="EMBL" id="AWI51124.1"/>
    </source>
</evidence>
<keyword evidence="1" id="KW-0732">Signal</keyword>
<proteinExistence type="predicted"/>
<organism evidence="2 3">
    <name type="scientific">Actinobacillus porcitonsillarum</name>
    <dbReference type="NCBI Taxonomy" id="189834"/>
    <lineage>
        <taxon>Bacteria</taxon>
        <taxon>Pseudomonadati</taxon>
        <taxon>Pseudomonadota</taxon>
        <taxon>Gammaproteobacteria</taxon>
        <taxon>Pasteurellales</taxon>
        <taxon>Pasteurellaceae</taxon>
        <taxon>Actinobacillus</taxon>
    </lineage>
</organism>
<dbReference type="AlphaFoldDB" id="A0A2U8FLA3"/>
<dbReference type="PROSITE" id="PS51257">
    <property type="entry name" value="PROKAR_LIPOPROTEIN"/>
    <property type="match status" value="1"/>
</dbReference>
<name>A0A2U8FLA3_9PAST</name>